<protein>
    <submittedName>
        <fullName evidence="1">Uncharacterized protein</fullName>
    </submittedName>
</protein>
<proteinExistence type="predicted"/>
<feature type="non-terminal residue" evidence="1">
    <location>
        <position position="1"/>
    </location>
</feature>
<dbReference type="Proteomes" id="UP000257109">
    <property type="component" value="Unassembled WGS sequence"/>
</dbReference>
<dbReference type="OrthoDB" id="1433117at2759"/>
<reference evidence="1" key="1">
    <citation type="submission" date="2018-05" db="EMBL/GenBank/DDBJ databases">
        <title>Draft genome of Mucuna pruriens seed.</title>
        <authorList>
            <person name="Nnadi N.E."/>
            <person name="Vos R."/>
            <person name="Hasami M.H."/>
            <person name="Devisetty U.K."/>
            <person name="Aguiy J.C."/>
        </authorList>
    </citation>
    <scope>NUCLEOTIDE SEQUENCE [LARGE SCALE GENOMIC DNA]</scope>
    <source>
        <strain evidence="1">JCA_2017</strain>
    </source>
</reference>
<accession>A0A371HJY3</accession>
<evidence type="ECO:0000313" key="2">
    <source>
        <dbReference type="Proteomes" id="UP000257109"/>
    </source>
</evidence>
<gene>
    <name evidence="1" type="ORF">CR513_13462</name>
</gene>
<sequence>MMHIHKYAAKVKVAKRYNSTVQKGDLVLRKEGLFRVQEDVGQGAFRLEQLDGKLVPRTWNITTMRKCYN</sequence>
<keyword evidence="2" id="KW-1185">Reference proteome</keyword>
<comment type="caution">
    <text evidence="1">The sequence shown here is derived from an EMBL/GenBank/DDBJ whole genome shotgun (WGS) entry which is preliminary data.</text>
</comment>
<name>A0A371HJY3_MUCPR</name>
<evidence type="ECO:0000313" key="1">
    <source>
        <dbReference type="EMBL" id="RDY03012.1"/>
    </source>
</evidence>
<dbReference type="AlphaFoldDB" id="A0A371HJY3"/>
<dbReference type="EMBL" id="QJKJ01002409">
    <property type="protein sequence ID" value="RDY03012.1"/>
    <property type="molecule type" value="Genomic_DNA"/>
</dbReference>
<organism evidence="1 2">
    <name type="scientific">Mucuna pruriens</name>
    <name type="common">Velvet bean</name>
    <name type="synonym">Dolichos pruriens</name>
    <dbReference type="NCBI Taxonomy" id="157652"/>
    <lineage>
        <taxon>Eukaryota</taxon>
        <taxon>Viridiplantae</taxon>
        <taxon>Streptophyta</taxon>
        <taxon>Embryophyta</taxon>
        <taxon>Tracheophyta</taxon>
        <taxon>Spermatophyta</taxon>
        <taxon>Magnoliopsida</taxon>
        <taxon>eudicotyledons</taxon>
        <taxon>Gunneridae</taxon>
        <taxon>Pentapetalae</taxon>
        <taxon>rosids</taxon>
        <taxon>fabids</taxon>
        <taxon>Fabales</taxon>
        <taxon>Fabaceae</taxon>
        <taxon>Papilionoideae</taxon>
        <taxon>50 kb inversion clade</taxon>
        <taxon>NPAAA clade</taxon>
        <taxon>indigoferoid/millettioid clade</taxon>
        <taxon>Phaseoleae</taxon>
        <taxon>Mucuna</taxon>
    </lineage>
</organism>